<organism evidence="13 14">
    <name type="scientific">Corallococcus caeni</name>
    <dbReference type="NCBI Taxonomy" id="3082388"/>
    <lineage>
        <taxon>Bacteria</taxon>
        <taxon>Pseudomonadati</taxon>
        <taxon>Myxococcota</taxon>
        <taxon>Myxococcia</taxon>
        <taxon>Myxococcales</taxon>
        <taxon>Cystobacterineae</taxon>
        <taxon>Myxococcaceae</taxon>
        <taxon>Corallococcus</taxon>
    </lineage>
</organism>
<feature type="domain" description="Trigger factor C-terminal" evidence="12">
    <location>
        <begin position="271"/>
        <end position="427"/>
    </location>
</feature>
<comment type="domain">
    <text evidence="9">Consists of 3 domains; the N-terminus binds the ribosome, the middle domain has PPIase activity, while the C-terminus has intrinsic chaperone activity on its own.</text>
</comment>
<dbReference type="InterPro" id="IPR046357">
    <property type="entry name" value="PPIase_dom_sf"/>
</dbReference>
<dbReference type="EC" id="5.2.1.8" evidence="3 9"/>
<dbReference type="EMBL" id="BTTX01000005">
    <property type="protein sequence ID" value="GMU08860.1"/>
    <property type="molecule type" value="Genomic_DNA"/>
</dbReference>
<evidence type="ECO:0000256" key="1">
    <source>
        <dbReference type="ARBA" id="ARBA00000971"/>
    </source>
</evidence>
<evidence type="ECO:0000256" key="9">
    <source>
        <dbReference type="HAMAP-Rule" id="MF_00303"/>
    </source>
</evidence>
<dbReference type="Gene3D" id="3.10.50.40">
    <property type="match status" value="1"/>
</dbReference>
<comment type="function">
    <text evidence="9">Involved in protein export. Acts as a chaperone by maintaining the newly synthesized protein in an open conformation. Functions as a peptidyl-prolyl cis-trans isomerase.</text>
</comment>
<keyword evidence="9" id="KW-0963">Cytoplasm</keyword>
<dbReference type="Pfam" id="PF05697">
    <property type="entry name" value="Trigger_N"/>
    <property type="match status" value="1"/>
</dbReference>
<evidence type="ECO:0000256" key="8">
    <source>
        <dbReference type="ARBA" id="ARBA00029986"/>
    </source>
</evidence>
<dbReference type="PIRSF" id="PIRSF003095">
    <property type="entry name" value="Trigger_factor"/>
    <property type="match status" value="1"/>
</dbReference>
<feature type="domain" description="PPIase FKBP-type" evidence="10">
    <location>
        <begin position="167"/>
        <end position="247"/>
    </location>
</feature>
<dbReference type="SUPFAM" id="SSF54534">
    <property type="entry name" value="FKBP-like"/>
    <property type="match status" value="1"/>
</dbReference>
<dbReference type="PANTHER" id="PTHR30560">
    <property type="entry name" value="TRIGGER FACTOR CHAPERONE AND PEPTIDYL-PROLYL CIS/TRANS ISOMERASE"/>
    <property type="match status" value="1"/>
</dbReference>
<comment type="subcellular location">
    <subcellularLocation>
        <location evidence="9">Cytoplasm</location>
    </subcellularLocation>
    <text evidence="9">About half TF is bound to the ribosome near the polypeptide exit tunnel while the other half is free in the cytoplasm.</text>
</comment>
<dbReference type="InterPro" id="IPR008881">
    <property type="entry name" value="Trigger_fac_ribosome-bd_bac"/>
</dbReference>
<evidence type="ECO:0000259" key="12">
    <source>
        <dbReference type="Pfam" id="PF05698"/>
    </source>
</evidence>
<dbReference type="Pfam" id="PF05698">
    <property type="entry name" value="Trigger_C"/>
    <property type="match status" value="1"/>
</dbReference>
<keyword evidence="9" id="KW-0132">Cell division</keyword>
<keyword evidence="7 9" id="KW-0413">Isomerase</keyword>
<dbReference type="InterPro" id="IPR005215">
    <property type="entry name" value="Trig_fac"/>
</dbReference>
<dbReference type="Proteomes" id="UP001342631">
    <property type="component" value="Unassembled WGS sequence"/>
</dbReference>
<keyword evidence="14" id="KW-1185">Reference proteome</keyword>
<dbReference type="NCBIfam" id="TIGR00115">
    <property type="entry name" value="tig"/>
    <property type="match status" value="1"/>
</dbReference>
<dbReference type="InterPro" id="IPR027304">
    <property type="entry name" value="Trigger_fact/SurA_dom_sf"/>
</dbReference>
<evidence type="ECO:0000259" key="11">
    <source>
        <dbReference type="Pfam" id="PF05697"/>
    </source>
</evidence>
<evidence type="ECO:0000256" key="6">
    <source>
        <dbReference type="ARBA" id="ARBA00023186"/>
    </source>
</evidence>
<dbReference type="SUPFAM" id="SSF109998">
    <property type="entry name" value="Triger factor/SurA peptide-binding domain-like"/>
    <property type="match status" value="1"/>
</dbReference>
<evidence type="ECO:0000256" key="5">
    <source>
        <dbReference type="ARBA" id="ARBA00023110"/>
    </source>
</evidence>
<dbReference type="HAMAP" id="MF_00303">
    <property type="entry name" value="Trigger_factor_Tig"/>
    <property type="match status" value="1"/>
</dbReference>
<evidence type="ECO:0000256" key="4">
    <source>
        <dbReference type="ARBA" id="ARBA00016902"/>
    </source>
</evidence>
<protein>
    <recommendedName>
        <fullName evidence="4 9">Trigger factor</fullName>
        <shortName evidence="9">TF</shortName>
        <ecNumber evidence="3 9">5.2.1.8</ecNumber>
    </recommendedName>
    <alternativeName>
        <fullName evidence="8 9">PPIase</fullName>
    </alternativeName>
</protein>
<dbReference type="PANTHER" id="PTHR30560:SF3">
    <property type="entry name" value="TRIGGER FACTOR-LIKE PROTEIN TIG, CHLOROPLASTIC"/>
    <property type="match status" value="1"/>
</dbReference>
<keyword evidence="6 9" id="KW-0143">Chaperone</keyword>
<proteinExistence type="inferred from homology"/>
<gene>
    <name evidence="9 13" type="primary">tig</name>
    <name evidence="13" type="ORF">ASNO1_51130</name>
</gene>
<dbReference type="SUPFAM" id="SSF102735">
    <property type="entry name" value="Trigger factor ribosome-binding domain"/>
    <property type="match status" value="1"/>
</dbReference>
<dbReference type="Pfam" id="PF00254">
    <property type="entry name" value="FKBP_C"/>
    <property type="match status" value="1"/>
</dbReference>
<keyword evidence="5 9" id="KW-0697">Rotamase</keyword>
<evidence type="ECO:0000259" key="10">
    <source>
        <dbReference type="Pfam" id="PF00254"/>
    </source>
</evidence>
<name>A0ABQ6QXU1_9BACT</name>
<dbReference type="InterPro" id="IPR001179">
    <property type="entry name" value="PPIase_FKBP_dom"/>
</dbReference>
<dbReference type="Gene3D" id="1.10.3120.10">
    <property type="entry name" value="Trigger factor, C-terminal domain"/>
    <property type="match status" value="1"/>
</dbReference>
<feature type="domain" description="Trigger factor ribosome-binding bacterial" evidence="11">
    <location>
        <begin position="9"/>
        <end position="152"/>
    </location>
</feature>
<dbReference type="Gene3D" id="3.30.70.1050">
    <property type="entry name" value="Trigger factor ribosome-binding domain"/>
    <property type="match status" value="1"/>
</dbReference>
<dbReference type="InterPro" id="IPR008880">
    <property type="entry name" value="Trigger_fac_C"/>
</dbReference>
<evidence type="ECO:0000313" key="14">
    <source>
        <dbReference type="Proteomes" id="UP001342631"/>
    </source>
</evidence>
<evidence type="ECO:0000313" key="13">
    <source>
        <dbReference type="EMBL" id="GMU08860.1"/>
    </source>
</evidence>
<comment type="similarity">
    <text evidence="2 9">Belongs to the FKBP-type PPIase family. Tig subfamily.</text>
</comment>
<keyword evidence="9" id="KW-0131">Cell cycle</keyword>
<evidence type="ECO:0000256" key="7">
    <source>
        <dbReference type="ARBA" id="ARBA00023235"/>
    </source>
</evidence>
<comment type="caution">
    <text evidence="13">The sequence shown here is derived from an EMBL/GenBank/DDBJ whole genome shotgun (WGS) entry which is preliminary data.</text>
</comment>
<dbReference type="InterPro" id="IPR036611">
    <property type="entry name" value="Trigger_fac_ribosome-bd_sf"/>
</dbReference>
<dbReference type="InterPro" id="IPR037041">
    <property type="entry name" value="Trigger_fac_C_sf"/>
</dbReference>
<sequence>MEAASEARMKVQVEELSPIEKKLSIEVDNARVAEELNRAYAALSGQVRLPGFRQGKVPRRILEQKYREQVEDDVIQRVVQKAYLDAVREHKVEAVASPQVTNSGLKPGAPFSFEARVEVKPKVEAKEFEGLSLTKVDTAVADDAVNQQIEQMRQNMGRIEPVTDRDTAAQGDQVTIDFEAKVDGNAFPGSKADGIGVRVQDGDLIQGNIPQLAGVKVGESKDVEYTFSQDYQAEEVRGKTAVFHITVKELKKPVVPELNDDFAKETGVAQTVDELRAKVRSDLEKAKKNQATVDERDALIKALLEKNPFDVPRAMVERAIDSMMEGAFRQMQRQGIDPRQLGLDFNRLRDEMREKATLEVKGTLLFEAIAQQQNIQASDEEVEKRIEDLAIEANQPVAQVKKYFKGPDERLGLSLRLREEKTIEFLKGRAKYS</sequence>
<accession>A0ABQ6QXU1</accession>
<comment type="catalytic activity">
    <reaction evidence="1 9">
        <text>[protein]-peptidylproline (omega=180) = [protein]-peptidylproline (omega=0)</text>
        <dbReference type="Rhea" id="RHEA:16237"/>
        <dbReference type="Rhea" id="RHEA-COMP:10747"/>
        <dbReference type="Rhea" id="RHEA-COMP:10748"/>
        <dbReference type="ChEBI" id="CHEBI:83833"/>
        <dbReference type="ChEBI" id="CHEBI:83834"/>
        <dbReference type="EC" id="5.2.1.8"/>
    </reaction>
</comment>
<evidence type="ECO:0000256" key="2">
    <source>
        <dbReference type="ARBA" id="ARBA00005464"/>
    </source>
</evidence>
<reference evidence="13 14" key="1">
    <citation type="journal article" date="2024" name="Arch. Microbiol.">
        <title>Corallococcus caeni sp. nov., a novel myxobacterium isolated from activated sludge.</title>
        <authorList>
            <person name="Tomita S."/>
            <person name="Nakai R."/>
            <person name="Kuroda K."/>
            <person name="Kurashita H."/>
            <person name="Hatamoto M."/>
            <person name="Yamaguchi T."/>
            <person name="Narihiro T."/>
        </authorList>
    </citation>
    <scope>NUCLEOTIDE SEQUENCE [LARGE SCALE GENOMIC DNA]</scope>
    <source>
        <strain evidence="13 14">NO1</strain>
    </source>
</reference>
<evidence type="ECO:0000256" key="3">
    <source>
        <dbReference type="ARBA" id="ARBA00013194"/>
    </source>
</evidence>